<dbReference type="HOGENOM" id="CLU_822381_0_0_1"/>
<dbReference type="AlphaFoldDB" id="A0A0D3KZD1"/>
<protein>
    <submittedName>
        <fullName evidence="2">Uncharacterized protein</fullName>
    </submittedName>
</protein>
<dbReference type="RefSeq" id="XP_005793545.1">
    <property type="nucleotide sequence ID" value="XM_005793488.1"/>
</dbReference>
<dbReference type="EnsemblProtists" id="EOD41116">
    <property type="protein sequence ID" value="EOD41116"/>
    <property type="gene ID" value="EMIHUDRAFT_97380"/>
</dbReference>
<feature type="region of interest" description="Disordered" evidence="1">
    <location>
        <begin position="223"/>
        <end position="245"/>
    </location>
</feature>
<reference evidence="2" key="2">
    <citation type="submission" date="2024-10" db="UniProtKB">
        <authorList>
            <consortium name="EnsemblProtists"/>
        </authorList>
    </citation>
    <scope>IDENTIFICATION</scope>
</reference>
<proteinExistence type="predicted"/>
<name>A0A0D3KZD1_EMIH1</name>
<reference evidence="3" key="1">
    <citation type="journal article" date="2013" name="Nature">
        <title>Pan genome of the phytoplankton Emiliania underpins its global distribution.</title>
        <authorList>
            <person name="Read B.A."/>
            <person name="Kegel J."/>
            <person name="Klute M.J."/>
            <person name="Kuo A."/>
            <person name="Lefebvre S.C."/>
            <person name="Maumus F."/>
            <person name="Mayer C."/>
            <person name="Miller J."/>
            <person name="Monier A."/>
            <person name="Salamov A."/>
            <person name="Young J."/>
            <person name="Aguilar M."/>
            <person name="Claverie J.M."/>
            <person name="Frickenhaus S."/>
            <person name="Gonzalez K."/>
            <person name="Herman E.K."/>
            <person name="Lin Y.C."/>
            <person name="Napier J."/>
            <person name="Ogata H."/>
            <person name="Sarno A.F."/>
            <person name="Shmutz J."/>
            <person name="Schroeder D."/>
            <person name="de Vargas C."/>
            <person name="Verret F."/>
            <person name="von Dassow P."/>
            <person name="Valentin K."/>
            <person name="Van de Peer Y."/>
            <person name="Wheeler G."/>
            <person name="Dacks J.B."/>
            <person name="Delwiche C.F."/>
            <person name="Dyhrman S.T."/>
            <person name="Glockner G."/>
            <person name="John U."/>
            <person name="Richards T."/>
            <person name="Worden A.Z."/>
            <person name="Zhang X."/>
            <person name="Grigoriev I.V."/>
            <person name="Allen A.E."/>
            <person name="Bidle K."/>
            <person name="Borodovsky M."/>
            <person name="Bowler C."/>
            <person name="Brownlee C."/>
            <person name="Cock J.M."/>
            <person name="Elias M."/>
            <person name="Gladyshev V.N."/>
            <person name="Groth M."/>
            <person name="Guda C."/>
            <person name="Hadaegh A."/>
            <person name="Iglesias-Rodriguez M.D."/>
            <person name="Jenkins J."/>
            <person name="Jones B.M."/>
            <person name="Lawson T."/>
            <person name="Leese F."/>
            <person name="Lindquist E."/>
            <person name="Lobanov A."/>
            <person name="Lomsadze A."/>
            <person name="Malik S.B."/>
            <person name="Marsh M.E."/>
            <person name="Mackinder L."/>
            <person name="Mock T."/>
            <person name="Mueller-Roeber B."/>
            <person name="Pagarete A."/>
            <person name="Parker M."/>
            <person name="Probert I."/>
            <person name="Quesneville H."/>
            <person name="Raines C."/>
            <person name="Rensing S.A."/>
            <person name="Riano-Pachon D.M."/>
            <person name="Richier S."/>
            <person name="Rokitta S."/>
            <person name="Shiraiwa Y."/>
            <person name="Soanes D.M."/>
            <person name="van der Giezen M."/>
            <person name="Wahlund T.M."/>
            <person name="Williams B."/>
            <person name="Wilson W."/>
            <person name="Wolfe G."/>
            <person name="Wurch L.L."/>
        </authorList>
    </citation>
    <scope>NUCLEOTIDE SEQUENCE</scope>
</reference>
<sequence>MVPTGETLGDTSVVNNACDLAHIHSVRSIRSENIDGEFCAGLDGKPSDMNCSVMASKVGALAVGAKADNTSEANGLIPPDKFCDNPSCPAHPFLPKLSTEDGAESEFLFFNIPVSAAEHSIITELVVPKIDAESKAVALGQTIASKIDVDKIFSVGTRFTKLLSDARLSLNSFTSPSIADAFMLSAIGTASVNNDWDSSSSQPAMVTTFSPGDGSALADVLEAEDDERQDEAARGDEQPMLAPHGPALSVQLRRVRLQLREFLATQAAAGKSVPMQRTALGLHPTMRWTIRFGKWLATTRVRALRASRWHATERGDAREEEPTVRAGRGENTVYVALH</sequence>
<dbReference type="KEGG" id="ehx:EMIHUDRAFT_97380"/>
<keyword evidence="3" id="KW-1185">Reference proteome</keyword>
<organism evidence="2 3">
    <name type="scientific">Emiliania huxleyi (strain CCMP1516)</name>
    <dbReference type="NCBI Taxonomy" id="280463"/>
    <lineage>
        <taxon>Eukaryota</taxon>
        <taxon>Haptista</taxon>
        <taxon>Haptophyta</taxon>
        <taxon>Prymnesiophyceae</taxon>
        <taxon>Isochrysidales</taxon>
        <taxon>Noelaerhabdaceae</taxon>
        <taxon>Emiliania</taxon>
    </lineage>
</organism>
<evidence type="ECO:0000313" key="2">
    <source>
        <dbReference type="EnsemblProtists" id="EOD41116"/>
    </source>
</evidence>
<evidence type="ECO:0000256" key="1">
    <source>
        <dbReference type="SAM" id="MobiDB-lite"/>
    </source>
</evidence>
<accession>A0A0D3KZD1</accession>
<dbReference type="GeneID" id="17286385"/>
<evidence type="ECO:0000313" key="3">
    <source>
        <dbReference type="Proteomes" id="UP000013827"/>
    </source>
</evidence>
<dbReference type="Proteomes" id="UP000013827">
    <property type="component" value="Unassembled WGS sequence"/>
</dbReference>
<dbReference type="PaxDb" id="2903-EOD41116"/>